<protein>
    <submittedName>
        <fullName evidence="2">Uncharacterized protein</fullName>
    </submittedName>
</protein>
<organism evidence="2 3">
    <name type="scientific">Actinoalloteichus hoggarensis</name>
    <dbReference type="NCBI Taxonomy" id="1470176"/>
    <lineage>
        <taxon>Bacteria</taxon>
        <taxon>Bacillati</taxon>
        <taxon>Actinomycetota</taxon>
        <taxon>Actinomycetes</taxon>
        <taxon>Pseudonocardiales</taxon>
        <taxon>Pseudonocardiaceae</taxon>
        <taxon>Actinoalloteichus</taxon>
    </lineage>
</organism>
<feature type="compositionally biased region" description="Basic residues" evidence="1">
    <location>
        <begin position="175"/>
        <end position="193"/>
    </location>
</feature>
<feature type="compositionally biased region" description="Low complexity" evidence="1">
    <location>
        <begin position="9"/>
        <end position="26"/>
    </location>
</feature>
<feature type="region of interest" description="Disordered" evidence="1">
    <location>
        <begin position="1"/>
        <end position="89"/>
    </location>
</feature>
<evidence type="ECO:0000313" key="3">
    <source>
        <dbReference type="Proteomes" id="UP000204221"/>
    </source>
</evidence>
<feature type="compositionally biased region" description="Polar residues" evidence="1">
    <location>
        <begin position="274"/>
        <end position="283"/>
    </location>
</feature>
<dbReference type="Proteomes" id="UP000204221">
    <property type="component" value="Chromosome"/>
</dbReference>
<feature type="region of interest" description="Disordered" evidence="1">
    <location>
        <begin position="173"/>
        <end position="231"/>
    </location>
</feature>
<gene>
    <name evidence="2" type="ORF">AHOG_20085</name>
</gene>
<sequence>MVNVSDVLPGGRAPTPQRRQRQTPARSGCPCPCIVRHRDRPSAPRVPPARVHQYDGAPVPQGPCSAPGRSRRRTRPGRPAHGRDSRTRRRTICRHSIRIHDAEDIVSARRAWPWVCQDMLRVYFHEGRRAFRHLIKTGPAAEGFCRPCSYGGLQDATLSRAVIESPTCARNRGSSLRRVRSRRRHPFGSHRSSHVPGGAPPAAWGRRPDACPRSTAYSSRGRGAESPCARSSITPGGLCTASVLSSRTARVPQTAPAARPMPRSIDDVARAPNQPASCMTTGRRSPALAARITTPSG</sequence>
<feature type="compositionally biased region" description="Basic residues" evidence="1">
    <location>
        <begin position="69"/>
        <end position="89"/>
    </location>
</feature>
<dbReference type="KEGG" id="ahg:AHOG_20085"/>
<feature type="region of interest" description="Disordered" evidence="1">
    <location>
        <begin position="250"/>
        <end position="297"/>
    </location>
</feature>
<keyword evidence="3" id="KW-1185">Reference proteome</keyword>
<dbReference type="EMBL" id="CP022521">
    <property type="protein sequence ID" value="ASO21635.1"/>
    <property type="molecule type" value="Genomic_DNA"/>
</dbReference>
<dbReference type="AlphaFoldDB" id="A0A221W6Y1"/>
<evidence type="ECO:0000256" key="1">
    <source>
        <dbReference type="SAM" id="MobiDB-lite"/>
    </source>
</evidence>
<reference evidence="2 3" key="1">
    <citation type="submission" date="2017-07" db="EMBL/GenBank/DDBJ databases">
        <title>Complete genome sequence of Actinoalloteichus hoggarensis DSM 45943, type strain of Actinoalloteichus hoggarensis.</title>
        <authorList>
            <person name="Ruckert C."/>
            <person name="Nouioui I."/>
            <person name="Willmese J."/>
            <person name="van Wezel G."/>
            <person name="Klenk H.-P."/>
            <person name="Kalinowski J."/>
            <person name="Zotchev S.B."/>
        </authorList>
    </citation>
    <scope>NUCLEOTIDE SEQUENCE [LARGE SCALE GENOMIC DNA]</scope>
    <source>
        <strain evidence="2 3">DSM 45943</strain>
    </source>
</reference>
<evidence type="ECO:0000313" key="2">
    <source>
        <dbReference type="EMBL" id="ASO21635.1"/>
    </source>
</evidence>
<proteinExistence type="predicted"/>
<name>A0A221W6Y1_9PSEU</name>
<accession>A0A221W6Y1</accession>